<gene>
    <name evidence="5" type="ORF">JHX87_18325</name>
</gene>
<dbReference type="PANTHER" id="PTHR23303:SF15">
    <property type="entry name" value="COLOSSIN-A"/>
    <property type="match status" value="1"/>
</dbReference>
<protein>
    <recommendedName>
        <fullName evidence="4">EF-hand domain-containing protein</fullName>
    </recommendedName>
</protein>
<dbReference type="SUPFAM" id="SSF117074">
    <property type="entry name" value="Hypothetical protein PA1324"/>
    <property type="match status" value="2"/>
</dbReference>
<dbReference type="InterPro" id="IPR013783">
    <property type="entry name" value="Ig-like_fold"/>
</dbReference>
<geneLocation type="plasmid" evidence="5 6">
    <name>p90204</name>
</geneLocation>
<dbReference type="Proteomes" id="UP001219349">
    <property type="component" value="Plasmid p90204"/>
</dbReference>
<evidence type="ECO:0000313" key="6">
    <source>
        <dbReference type="Proteomes" id="UP001219349"/>
    </source>
</evidence>
<evidence type="ECO:0000256" key="1">
    <source>
        <dbReference type="ARBA" id="ARBA00004613"/>
    </source>
</evidence>
<accession>A0ABY7SQK4</accession>
<dbReference type="PROSITE" id="PS00018">
    <property type="entry name" value="EF_HAND_1"/>
    <property type="match status" value="1"/>
</dbReference>
<dbReference type="Gene3D" id="2.60.120.260">
    <property type="entry name" value="Galactose-binding domain-like"/>
    <property type="match status" value="1"/>
</dbReference>
<reference evidence="5 6" key="1">
    <citation type="submission" date="2021-01" db="EMBL/GenBank/DDBJ databases">
        <title>Biogeographic distribution of Paracoccus.</title>
        <authorList>
            <person name="Hollensteiner J."/>
            <person name="Leineberger J."/>
            <person name="Brinkhoff T."/>
            <person name="Daniel R."/>
        </authorList>
    </citation>
    <scope>NUCLEOTIDE SEQUENCE [LARGE SCALE GENOMIC DNA]</scope>
    <source>
        <strain evidence="5 6">KCTC 22803</strain>
        <plasmid evidence="5 6">p90204</plasmid>
    </source>
</reference>
<dbReference type="Pfam" id="PF13202">
    <property type="entry name" value="EF-hand_5"/>
    <property type="match status" value="1"/>
</dbReference>
<dbReference type="InterPro" id="IPR033764">
    <property type="entry name" value="Sdr_B"/>
</dbReference>
<keyword evidence="2" id="KW-0964">Secreted</keyword>
<dbReference type="Gene3D" id="2.60.40.10">
    <property type="entry name" value="Immunoglobulins"/>
    <property type="match status" value="4"/>
</dbReference>
<dbReference type="Pfam" id="PF17963">
    <property type="entry name" value="Big_9"/>
    <property type="match status" value="1"/>
</dbReference>
<organism evidence="5 6">
    <name type="scientific">Paracoccus fistulariae</name>
    <dbReference type="NCBI Taxonomy" id="658446"/>
    <lineage>
        <taxon>Bacteria</taxon>
        <taxon>Pseudomonadati</taxon>
        <taxon>Pseudomonadota</taxon>
        <taxon>Alphaproteobacteria</taxon>
        <taxon>Rhodobacterales</taxon>
        <taxon>Paracoccaceae</taxon>
        <taxon>Paracoccus</taxon>
    </lineage>
</organism>
<dbReference type="EMBL" id="CP067137">
    <property type="protein sequence ID" value="WCR09174.1"/>
    <property type="molecule type" value="Genomic_DNA"/>
</dbReference>
<dbReference type="InterPro" id="IPR018247">
    <property type="entry name" value="EF_Hand_1_Ca_BS"/>
</dbReference>
<feature type="domain" description="EF-hand" evidence="4">
    <location>
        <begin position="846"/>
        <end position="881"/>
    </location>
</feature>
<evidence type="ECO:0000313" key="5">
    <source>
        <dbReference type="EMBL" id="WCR09174.1"/>
    </source>
</evidence>
<proteinExistence type="predicted"/>
<comment type="subcellular location">
    <subcellularLocation>
        <location evidence="1">Secreted</location>
    </subcellularLocation>
</comment>
<name>A0ABY7SQK4_9RHOB</name>
<dbReference type="InterPro" id="IPR051417">
    <property type="entry name" value="SDr/BOS_complex"/>
</dbReference>
<dbReference type="SUPFAM" id="SSF49478">
    <property type="entry name" value="Cna protein B-type domain"/>
    <property type="match status" value="2"/>
</dbReference>
<dbReference type="Pfam" id="PF17210">
    <property type="entry name" value="SdrD_B"/>
    <property type="match status" value="4"/>
</dbReference>
<evidence type="ECO:0000256" key="3">
    <source>
        <dbReference type="ARBA" id="ARBA00022729"/>
    </source>
</evidence>
<keyword evidence="3" id="KW-0732">Signal</keyword>
<evidence type="ECO:0000256" key="2">
    <source>
        <dbReference type="ARBA" id="ARBA00022525"/>
    </source>
</evidence>
<dbReference type="RefSeq" id="WP_271886815.1">
    <property type="nucleotide sequence ID" value="NZ_CP067137.1"/>
</dbReference>
<dbReference type="InterPro" id="IPR002048">
    <property type="entry name" value="EF_hand_dom"/>
</dbReference>
<dbReference type="PROSITE" id="PS50222">
    <property type="entry name" value="EF_HAND_2"/>
    <property type="match status" value="1"/>
</dbReference>
<keyword evidence="6" id="KW-1185">Reference proteome</keyword>
<evidence type="ECO:0000259" key="4">
    <source>
        <dbReference type="PROSITE" id="PS50222"/>
    </source>
</evidence>
<sequence length="1423" mass="152683">MSTGSSELTYRTSSELGSIYGRMTFDENVDNTEATGHGGWEKGVSGKTVQLLDVTGKVVAVTTTNDGGVYRFDVPAGQYVVKFLPVSGMQFAQQDQGDNLFADSDADANGLTQVIDLKAGDKYGNIDVSMQKVVGSDELAVTYANIGYGTIRGRLSLDSNGDSTESNGAGAWDDGIVGQTVQLLDLNGNVVDETTTGDKGWYQFDAEPGSYAVRFAVHDGYKFGEQDKGIYNADSDANAIGMTGVIHLKAGQRYGNIDASVTENASTTYAHNAPQTAASTSGTATKGFSHTKIEEIDEDLTVRKLGKELIVNGDFENHANANKIGAFEYSSLQGWTPMRAGSKIEIQTDDYKTGNTRGNSVVEIDYISSTMDGIQQTVMISDAGTYQMSFDYSVRYKAGVPGYVSLHSNAIEVLVDGKVVQRVMNGHGEKAYSNVETWTLDLELSAGRHTITFREVAYHDFAKDGMGGILDNVSLRKVDMVYETGEVSGTFYYDGDQDGQQDASEGGLGGRTVYLLNEDKSYVRDADGDVVTTTTDPDGDYTFKGVAPGNYRVGFANTADSNATGPVNVRNLDVSDRFSVTKGMNTGGVDASEIGSTVDRTIKVCENETHVQDFDTLCNIISEDVYFLLDEPVCARVGLNGFDEAQTQVWYKNNTDTVPYFIFLEEPAETDLTFTVKLNFDVKDPSGRLDSPPPGFAFLTDDTDEIGADRSNEIEITIKAGQTKSEAFFVGTSGYGPNYIFGIEIEDILNKDQNERCERVSIIKTTPIAIDLNRDGKIGVTGESSSADKDGLTIGATVKFDMNGDGKAERMEWFDGSGDGILIDNRDGRAATDMNGLRLFGDEDGRYANGYEKLLTLFDKNGDGKVSGAELNGLQLWVDDGDAVVEAGEIQSLRANSITSISGQISTQLDEGGRELLRSTVEQDFEATGNVTYRLTGPDAALFKVDAKGKVSFINAPDFENPKDQGRDNVYNVTLIRETDDPTCKPARENLRIEVCDKPSLGDTVWFDTNKNGVLDAGERGAAGVTVNLLQNGVIVGTRVTDANGKYLFDDIDEGTYQVQFVAPNGYSFTTPSPVGPEAVNNDSDARANGVTGTIVLTEGENQRNVDAGLVLQNDGPNANDDMAKTCVSTPKTVDVLANDSDPDGDTLTITSIDGKSISNGQSVTLNDGVIVTLTSGKLVFDATNSDYDTLVVGQSATATYSYQISDGNGGTASADIDLKYCGSLNTLESIAASLPDTGTVRVTRDQVGDTFYTVTLTNTGDDRLDGKSFDIAYCVSAAEELRFNENFPVNIYLADAGTLPAGVVPNPQNLDLVNWILNQDFSAQDNGDGTGETYTEAEIQGAIWGLTDDIVFVNENVPAYGTIANAQEIYELALANGEGFEAGEGDIIGLIVDPVQPDAAPNEQPLIIGVEWDDLAQDCLCV</sequence>
<keyword evidence="5" id="KW-0614">Plasmid</keyword>
<dbReference type="PANTHER" id="PTHR23303">
    <property type="entry name" value="CARBOXYPEPTIDASE REGULATORY REGION-CONTAINING"/>
    <property type="match status" value="1"/>
</dbReference>